<dbReference type="InterPro" id="IPR000801">
    <property type="entry name" value="Esterase-like"/>
</dbReference>
<comment type="caution">
    <text evidence="3">The sequence shown here is derived from an EMBL/GenBank/DDBJ whole genome shotgun (WGS) entry which is preliminary data.</text>
</comment>
<dbReference type="InterPro" id="IPR029058">
    <property type="entry name" value="AB_hydrolase_fold"/>
</dbReference>
<dbReference type="EMBL" id="QUMS01000002">
    <property type="protein sequence ID" value="REG08703.1"/>
    <property type="molecule type" value="Genomic_DNA"/>
</dbReference>
<evidence type="ECO:0000313" key="3">
    <source>
        <dbReference type="EMBL" id="REG08703.1"/>
    </source>
</evidence>
<dbReference type="AlphaFoldDB" id="A0A347ZP71"/>
<dbReference type="PANTHER" id="PTHR48098">
    <property type="entry name" value="ENTEROCHELIN ESTERASE-RELATED"/>
    <property type="match status" value="1"/>
</dbReference>
<dbReference type="SUPFAM" id="SSF53474">
    <property type="entry name" value="alpha/beta-Hydrolases"/>
    <property type="match status" value="1"/>
</dbReference>
<name>A0A347ZP71_9CHLR</name>
<evidence type="ECO:0000256" key="1">
    <source>
        <dbReference type="SAM" id="MobiDB-lite"/>
    </source>
</evidence>
<dbReference type="Pfam" id="PF00756">
    <property type="entry name" value="Esterase"/>
    <property type="match status" value="1"/>
</dbReference>
<feature type="chain" id="PRO_5030063553" evidence="2">
    <location>
        <begin position="21"/>
        <end position="310"/>
    </location>
</feature>
<feature type="signal peptide" evidence="2">
    <location>
        <begin position="1"/>
        <end position="20"/>
    </location>
</feature>
<evidence type="ECO:0000256" key="2">
    <source>
        <dbReference type="SAM" id="SignalP"/>
    </source>
</evidence>
<organism evidence="3 4">
    <name type="scientific">Pelolinea submarina</name>
    <dbReference type="NCBI Taxonomy" id="913107"/>
    <lineage>
        <taxon>Bacteria</taxon>
        <taxon>Bacillati</taxon>
        <taxon>Chloroflexota</taxon>
        <taxon>Anaerolineae</taxon>
        <taxon>Anaerolineales</taxon>
        <taxon>Anaerolineaceae</taxon>
        <taxon>Pelolinea</taxon>
    </lineage>
</organism>
<protein>
    <submittedName>
        <fullName evidence="3">Enterochelin esterase-like enzyme</fullName>
    </submittedName>
</protein>
<proteinExistence type="predicted"/>
<keyword evidence="2" id="KW-0732">Signal</keyword>
<accession>A0A347ZP71</accession>
<evidence type="ECO:0000313" key="4">
    <source>
        <dbReference type="Proteomes" id="UP000256388"/>
    </source>
</evidence>
<dbReference type="InterPro" id="IPR050583">
    <property type="entry name" value="Mycobacterial_A85_antigen"/>
</dbReference>
<dbReference type="Gene3D" id="3.40.50.1820">
    <property type="entry name" value="alpha/beta hydrolase"/>
    <property type="match status" value="1"/>
</dbReference>
<dbReference type="OrthoDB" id="9777383at2"/>
<dbReference type="PROSITE" id="PS51257">
    <property type="entry name" value="PROKAR_LIPOPROTEIN"/>
    <property type="match status" value="1"/>
</dbReference>
<sequence length="310" mass="35152">MKTRIRIFAMLILFAIGLAACGEPSPAVEQLPVEQPTRTPGPTLPPVEVSRPPQSTATPSPQIEISLSGTCAGTGEVKYYKLDSELMNGELYVSVYLPPCYDAARAQGYPVLYLLHGQTFDDQMWLDLEAGQIADELISSSQSQPFLMVMPYEEFYYRQPDTTNYPEVFTDEVIPFVDTTFNVCTERACRALGGISRGASWALRLGLQHWELFGSFGTHSLPTFKGDLDDLPDWLAEIPDGSAPRIYLDTGRFDPEVKTAYRVEQVLNEKGIMHEWHLNDGRHNTDYWFAHMREYMQWYAAGWEEMEPEQ</sequence>
<feature type="region of interest" description="Disordered" evidence="1">
    <location>
        <begin position="32"/>
        <end position="65"/>
    </location>
</feature>
<keyword evidence="4" id="KW-1185">Reference proteome</keyword>
<dbReference type="RefSeq" id="WP_116225351.1">
    <property type="nucleotide sequence ID" value="NZ_AP018437.1"/>
</dbReference>
<dbReference type="Proteomes" id="UP000256388">
    <property type="component" value="Unassembled WGS sequence"/>
</dbReference>
<feature type="compositionally biased region" description="Polar residues" evidence="1">
    <location>
        <begin position="52"/>
        <end position="65"/>
    </location>
</feature>
<reference evidence="3 4" key="1">
    <citation type="submission" date="2018-08" db="EMBL/GenBank/DDBJ databases">
        <title>Genomic Encyclopedia of Type Strains, Phase IV (KMG-IV): sequencing the most valuable type-strain genomes for metagenomic binning, comparative biology and taxonomic classification.</title>
        <authorList>
            <person name="Goeker M."/>
        </authorList>
    </citation>
    <scope>NUCLEOTIDE SEQUENCE [LARGE SCALE GENOMIC DNA]</scope>
    <source>
        <strain evidence="3 4">DSM 23923</strain>
    </source>
</reference>
<gene>
    <name evidence="3" type="ORF">DFR64_2078</name>
</gene>